<sequence>MSSPGSSADRQVSIGRTVYDADGNELGQVRGLDKHGFYVATAEGVASMSTDHEAGARSGHKELHWRCWECGEIGGLDEMPEECPACGAPEEELYYWAQD</sequence>
<dbReference type="SUPFAM" id="SSF57802">
    <property type="entry name" value="Rubredoxin-like"/>
    <property type="match status" value="1"/>
</dbReference>
<dbReference type="EMBL" id="QMDX01000001">
    <property type="protein sequence ID" value="TSD15925.1"/>
    <property type="molecule type" value="Genomic_DNA"/>
</dbReference>
<dbReference type="Gene3D" id="2.20.28.10">
    <property type="match status" value="1"/>
</dbReference>
<dbReference type="InParanoid" id="A0A554NF42"/>
<dbReference type="RefSeq" id="WP_144260401.1">
    <property type="nucleotide sequence ID" value="NZ_QMDX01000001.1"/>
</dbReference>
<gene>
    <name evidence="2" type="ORF">DP107_01715</name>
</gene>
<dbReference type="InterPro" id="IPR055554">
    <property type="entry name" value="DUF7130"/>
</dbReference>
<evidence type="ECO:0000259" key="1">
    <source>
        <dbReference type="Pfam" id="PF23458"/>
    </source>
</evidence>
<comment type="caution">
    <text evidence="2">The sequence shown here is derived from an EMBL/GenBank/DDBJ whole genome shotgun (WGS) entry which is preliminary data.</text>
</comment>
<accession>A0A554NF42</accession>
<evidence type="ECO:0000313" key="3">
    <source>
        <dbReference type="Proteomes" id="UP000319894"/>
    </source>
</evidence>
<name>A0A554NF42_9EURY</name>
<organism evidence="2 3">
    <name type="scientific">Haloglomus irregulare</name>
    <dbReference type="NCBI Taxonomy" id="2234134"/>
    <lineage>
        <taxon>Archaea</taxon>
        <taxon>Methanobacteriati</taxon>
        <taxon>Methanobacteriota</taxon>
        <taxon>Stenosarchaea group</taxon>
        <taxon>Halobacteria</taxon>
        <taxon>Halobacteriales</taxon>
        <taxon>Natronomonadaceae</taxon>
        <taxon>Haloglomus</taxon>
    </lineage>
</organism>
<feature type="domain" description="DUF7130" evidence="1">
    <location>
        <begin position="14"/>
        <end position="99"/>
    </location>
</feature>
<protein>
    <recommendedName>
        <fullName evidence="1">DUF7130 domain-containing protein</fullName>
    </recommendedName>
</protein>
<reference evidence="2 3" key="1">
    <citation type="submission" date="2018-06" db="EMBL/GenBank/DDBJ databases">
        <title>Natronomonas sp. F16-60 a new haloarchaeon isolated from a solar saltern of Isla Cristina, Huelva, Spain.</title>
        <authorList>
            <person name="Duran-Viseras A."/>
            <person name="Sanchez-Porro C."/>
            <person name="Ventosa A."/>
        </authorList>
    </citation>
    <scope>NUCLEOTIDE SEQUENCE [LARGE SCALE GENOMIC DNA]</scope>
    <source>
        <strain evidence="2 3">F16-60</strain>
    </source>
</reference>
<proteinExistence type="predicted"/>
<keyword evidence="3" id="KW-1185">Reference proteome</keyword>
<dbReference type="OrthoDB" id="45654at2157"/>
<dbReference type="Pfam" id="PF23458">
    <property type="entry name" value="DUF7130"/>
    <property type="match status" value="1"/>
</dbReference>
<evidence type="ECO:0000313" key="2">
    <source>
        <dbReference type="EMBL" id="TSD15925.1"/>
    </source>
</evidence>
<dbReference type="AlphaFoldDB" id="A0A554NF42"/>
<dbReference type="Proteomes" id="UP000319894">
    <property type="component" value="Unassembled WGS sequence"/>
</dbReference>